<gene>
    <name evidence="2" type="ORF">UFOPK2656_01683</name>
    <name evidence="3" type="ORF">UFOPK3099_00261</name>
    <name evidence="4" type="ORF">UFOPK3651_01825</name>
    <name evidence="1" type="ORF">UFOPK4189_01762</name>
</gene>
<name>A0A6J6A779_9ZZZZ</name>
<evidence type="ECO:0000313" key="4">
    <source>
        <dbReference type="EMBL" id="CAB4936260.1"/>
    </source>
</evidence>
<dbReference type="EMBL" id="CAFBMT010000009">
    <property type="protein sequence ID" value="CAB4936260.1"/>
    <property type="molecule type" value="Genomic_DNA"/>
</dbReference>
<proteinExistence type="predicted"/>
<reference evidence="1" key="1">
    <citation type="submission" date="2020-05" db="EMBL/GenBank/DDBJ databases">
        <authorList>
            <person name="Chiriac C."/>
            <person name="Salcher M."/>
            <person name="Ghai R."/>
            <person name="Kavagutti S V."/>
        </authorList>
    </citation>
    <scope>NUCLEOTIDE SEQUENCE</scope>
</reference>
<dbReference type="AlphaFoldDB" id="A0A6J6A779"/>
<accession>A0A6J6A779</accession>
<dbReference type="EMBL" id="CAESGF010000009">
    <property type="protein sequence ID" value="CAB4363993.1"/>
    <property type="molecule type" value="Genomic_DNA"/>
</dbReference>
<protein>
    <submittedName>
        <fullName evidence="1">Unannotated protein</fullName>
    </submittedName>
</protein>
<evidence type="ECO:0000313" key="3">
    <source>
        <dbReference type="EMBL" id="CAB4803541.1"/>
    </source>
</evidence>
<sequence length="381" mass="41647">MTVDIERNLLGARTAAHAKVEIYSGVARLARTVWGAEQKIKGTQPKTAVMICHPTANFLGHYALPGLAERGLGAVGFTTRYVGNDTSLIMENCLLDMGTMVDHLYESGYEKVVLVGNSGGASIVPFYQAQALNPSITKPVDLTTAGLRPVDAVVLFNAHPSRARLCTEWLDPAIRDEANPFDRDPALDMFNPANTAPFSAEFIATYRAAQFARNRRISAWAEQRLAEITAPGHFPQGLDDLAFVVQGTAADLRFLDGNIDPSDREIGVTLWGSPQVANYMPAGITRVTTLRAWLNQWSLDHTNADSLRWLPQITTPLQVVLGTADPTVLPAMAQQMYDHATASTRRELKYVKGATHYFENQPELLTEALDAVAAFIHDVCG</sequence>
<dbReference type="InterPro" id="IPR029058">
    <property type="entry name" value="AB_hydrolase_fold"/>
</dbReference>
<evidence type="ECO:0000313" key="2">
    <source>
        <dbReference type="EMBL" id="CAB4724692.1"/>
    </source>
</evidence>
<dbReference type="EMBL" id="CAEZYF010000009">
    <property type="protein sequence ID" value="CAB4724692.1"/>
    <property type="molecule type" value="Genomic_DNA"/>
</dbReference>
<dbReference type="SUPFAM" id="SSF53474">
    <property type="entry name" value="alpha/beta-Hydrolases"/>
    <property type="match status" value="1"/>
</dbReference>
<dbReference type="EMBL" id="CAFAAV010000011">
    <property type="protein sequence ID" value="CAB4803541.1"/>
    <property type="molecule type" value="Genomic_DNA"/>
</dbReference>
<organism evidence="1">
    <name type="scientific">freshwater metagenome</name>
    <dbReference type="NCBI Taxonomy" id="449393"/>
    <lineage>
        <taxon>unclassified sequences</taxon>
        <taxon>metagenomes</taxon>
        <taxon>ecological metagenomes</taxon>
    </lineage>
</organism>
<dbReference type="Gene3D" id="3.40.50.1820">
    <property type="entry name" value="alpha/beta hydrolase"/>
    <property type="match status" value="2"/>
</dbReference>
<evidence type="ECO:0000313" key="1">
    <source>
        <dbReference type="EMBL" id="CAB4363993.1"/>
    </source>
</evidence>